<reference evidence="1" key="1">
    <citation type="submission" date="2023-07" db="EMBL/GenBank/DDBJ databases">
        <title>Sorghum-associated microbial communities from plants grown in Nebraska, USA.</title>
        <authorList>
            <person name="Schachtman D."/>
        </authorList>
    </citation>
    <scope>NUCLEOTIDE SEQUENCE</scope>
    <source>
        <strain evidence="1">DS2114</strain>
    </source>
</reference>
<protein>
    <submittedName>
        <fullName evidence="1">Uncharacterized protein</fullName>
    </submittedName>
</protein>
<dbReference type="AlphaFoldDB" id="A0AAE4C202"/>
<dbReference type="EMBL" id="JAVDQZ010000011">
    <property type="protein sequence ID" value="MDR6429845.1"/>
    <property type="molecule type" value="Genomic_DNA"/>
</dbReference>
<evidence type="ECO:0000313" key="1">
    <source>
        <dbReference type="EMBL" id="MDR6429845.1"/>
    </source>
</evidence>
<dbReference type="RefSeq" id="WP_145747696.1">
    <property type="nucleotide sequence ID" value="NZ_JAUSRU010000014.1"/>
</dbReference>
<comment type="caution">
    <text evidence="1">The sequence shown here is derived from an EMBL/GenBank/DDBJ whole genome shotgun (WGS) entry which is preliminary data.</text>
</comment>
<proteinExistence type="predicted"/>
<accession>A0AAE4C202</accession>
<gene>
    <name evidence="1" type="ORF">J2738_006019</name>
</gene>
<sequence>MTRYDLASQEDALAACERELASALSDANEYALVYDALLKSKEGTAPALVFRMERRGGAGAAQFAQRYQLKKKLLVGSVSYVPLEDFQPLGAGPAWLV</sequence>
<organism evidence="1 2">
    <name type="scientific">Variovorax paradoxus</name>
    <dbReference type="NCBI Taxonomy" id="34073"/>
    <lineage>
        <taxon>Bacteria</taxon>
        <taxon>Pseudomonadati</taxon>
        <taxon>Pseudomonadota</taxon>
        <taxon>Betaproteobacteria</taxon>
        <taxon>Burkholderiales</taxon>
        <taxon>Comamonadaceae</taxon>
        <taxon>Variovorax</taxon>
    </lineage>
</organism>
<name>A0AAE4C202_VARPD</name>
<dbReference type="Proteomes" id="UP001184828">
    <property type="component" value="Unassembled WGS sequence"/>
</dbReference>
<evidence type="ECO:0000313" key="2">
    <source>
        <dbReference type="Proteomes" id="UP001184828"/>
    </source>
</evidence>